<reference evidence="1" key="1">
    <citation type="submission" date="2014-09" db="EMBL/GenBank/DDBJ databases">
        <authorList>
            <person name="Magalhaes I.L.F."/>
            <person name="Oliveira U."/>
            <person name="Santos F.R."/>
            <person name="Vidigal T.H.D.A."/>
            <person name="Brescovit A.D."/>
            <person name="Santos A.J."/>
        </authorList>
    </citation>
    <scope>NUCLEOTIDE SEQUENCE</scope>
    <source>
        <tissue evidence="1">Shoot tissue taken approximately 20 cm above the soil surface</tissue>
    </source>
</reference>
<evidence type="ECO:0000313" key="1">
    <source>
        <dbReference type="EMBL" id="JAD74663.1"/>
    </source>
</evidence>
<accession>A0A0A9CJQ1</accession>
<protein>
    <submittedName>
        <fullName evidence="1">Uncharacterized protein</fullName>
    </submittedName>
</protein>
<dbReference type="EMBL" id="GBRH01223232">
    <property type="protein sequence ID" value="JAD74663.1"/>
    <property type="molecule type" value="Transcribed_RNA"/>
</dbReference>
<organism evidence="1">
    <name type="scientific">Arundo donax</name>
    <name type="common">Giant reed</name>
    <name type="synonym">Donax arundinaceus</name>
    <dbReference type="NCBI Taxonomy" id="35708"/>
    <lineage>
        <taxon>Eukaryota</taxon>
        <taxon>Viridiplantae</taxon>
        <taxon>Streptophyta</taxon>
        <taxon>Embryophyta</taxon>
        <taxon>Tracheophyta</taxon>
        <taxon>Spermatophyta</taxon>
        <taxon>Magnoliopsida</taxon>
        <taxon>Liliopsida</taxon>
        <taxon>Poales</taxon>
        <taxon>Poaceae</taxon>
        <taxon>PACMAD clade</taxon>
        <taxon>Arundinoideae</taxon>
        <taxon>Arundineae</taxon>
        <taxon>Arundo</taxon>
    </lineage>
</organism>
<proteinExistence type="predicted"/>
<sequence length="75" mass="8897">MNTFKIGVCNPNVATHQIVIIMKNMRRLHLLHLLRLTWFWVPLVNLLQRVRVLPCVIMSRMQRGLSTSCPTRWMI</sequence>
<reference evidence="1" key="2">
    <citation type="journal article" date="2015" name="Data Brief">
        <title>Shoot transcriptome of the giant reed, Arundo donax.</title>
        <authorList>
            <person name="Barrero R.A."/>
            <person name="Guerrero F.D."/>
            <person name="Moolhuijzen P."/>
            <person name="Goolsby J.A."/>
            <person name="Tidwell J."/>
            <person name="Bellgard S.E."/>
            <person name="Bellgard M.I."/>
        </authorList>
    </citation>
    <scope>NUCLEOTIDE SEQUENCE</scope>
    <source>
        <tissue evidence="1">Shoot tissue taken approximately 20 cm above the soil surface</tissue>
    </source>
</reference>
<name>A0A0A9CJQ1_ARUDO</name>
<dbReference type="AlphaFoldDB" id="A0A0A9CJQ1"/>